<organism evidence="1">
    <name type="scientific">marine metagenome</name>
    <dbReference type="NCBI Taxonomy" id="408172"/>
    <lineage>
        <taxon>unclassified sequences</taxon>
        <taxon>metagenomes</taxon>
        <taxon>ecological metagenomes</taxon>
    </lineage>
</organism>
<evidence type="ECO:0000313" key="1">
    <source>
        <dbReference type="EMBL" id="SVD35819.1"/>
    </source>
</evidence>
<sequence length="53" mass="5679">MSTDTDARVVTTLKSGSNLEKVLAGGHFAVTGELGPPKHMDTKVVDRKIDLLK</sequence>
<name>A0A382UNH5_9ZZZZ</name>
<dbReference type="EMBL" id="UINC01145593">
    <property type="protein sequence ID" value="SVD35819.1"/>
    <property type="molecule type" value="Genomic_DNA"/>
</dbReference>
<reference evidence="1" key="1">
    <citation type="submission" date="2018-05" db="EMBL/GenBank/DDBJ databases">
        <authorList>
            <person name="Lanie J.A."/>
            <person name="Ng W.-L."/>
            <person name="Kazmierczak K.M."/>
            <person name="Andrzejewski T.M."/>
            <person name="Davidsen T.M."/>
            <person name="Wayne K.J."/>
            <person name="Tettelin H."/>
            <person name="Glass J.I."/>
            <person name="Rusch D."/>
            <person name="Podicherti R."/>
            <person name="Tsui H.-C.T."/>
            <person name="Winkler M.E."/>
        </authorList>
    </citation>
    <scope>NUCLEOTIDE SEQUENCE</scope>
</reference>
<feature type="non-terminal residue" evidence="1">
    <location>
        <position position="53"/>
    </location>
</feature>
<gene>
    <name evidence="1" type="ORF">METZ01_LOCUS388673</name>
</gene>
<dbReference type="AlphaFoldDB" id="A0A382UNH5"/>
<accession>A0A382UNH5</accession>
<protein>
    <submittedName>
        <fullName evidence="1">Uncharacterized protein</fullName>
    </submittedName>
</protein>
<proteinExistence type="predicted"/>